<dbReference type="Proteomes" id="UP000198211">
    <property type="component" value="Unassembled WGS sequence"/>
</dbReference>
<evidence type="ECO:0000313" key="3">
    <source>
        <dbReference type="Proteomes" id="UP000198211"/>
    </source>
</evidence>
<protein>
    <submittedName>
        <fullName evidence="2">Uncharacterized protein</fullName>
    </submittedName>
</protein>
<comment type="caution">
    <text evidence="2">The sequence shown here is derived from an EMBL/GenBank/DDBJ whole genome shotgun (WGS) entry which is preliminary data.</text>
</comment>
<proteinExistence type="predicted"/>
<organism evidence="2 3">
    <name type="scientific">Phytophthora megakarya</name>
    <dbReference type="NCBI Taxonomy" id="4795"/>
    <lineage>
        <taxon>Eukaryota</taxon>
        <taxon>Sar</taxon>
        <taxon>Stramenopiles</taxon>
        <taxon>Oomycota</taxon>
        <taxon>Peronosporomycetes</taxon>
        <taxon>Peronosporales</taxon>
        <taxon>Peronosporaceae</taxon>
        <taxon>Phytophthora</taxon>
    </lineage>
</organism>
<feature type="compositionally biased region" description="Polar residues" evidence="1">
    <location>
        <begin position="51"/>
        <end position="63"/>
    </location>
</feature>
<dbReference type="EMBL" id="NBNE01018380">
    <property type="protein sequence ID" value="OWY92300.1"/>
    <property type="molecule type" value="Genomic_DNA"/>
</dbReference>
<feature type="region of interest" description="Disordered" evidence="1">
    <location>
        <begin position="1"/>
        <end position="74"/>
    </location>
</feature>
<accession>A0A225UH74</accession>
<reference evidence="3" key="1">
    <citation type="submission" date="2017-03" db="EMBL/GenBank/DDBJ databases">
        <title>Phytopthora megakarya and P. palmivora, two closely related causual agents of cacao black pod achieved similar genome size and gene model numbers by different mechanisms.</title>
        <authorList>
            <person name="Ali S."/>
            <person name="Shao J."/>
            <person name="Larry D.J."/>
            <person name="Kronmiller B."/>
            <person name="Shen D."/>
            <person name="Strem M.D."/>
            <person name="Melnick R.L."/>
            <person name="Guiltinan M.J."/>
            <person name="Tyler B.M."/>
            <person name="Meinhardt L.W."/>
            <person name="Bailey B.A."/>
        </authorList>
    </citation>
    <scope>NUCLEOTIDE SEQUENCE [LARGE SCALE GENOMIC DNA]</scope>
    <source>
        <strain evidence="3">zdho120</strain>
    </source>
</reference>
<feature type="compositionally biased region" description="Low complexity" evidence="1">
    <location>
        <begin position="1"/>
        <end position="11"/>
    </location>
</feature>
<sequence length="74" mass="8319">MSDNINNNSSSQQKFSKLQEMMKGGDNEESSYLDSLKIKSTDYDNSHKSSQETATSYFQSAMDQSVRGPVQEVE</sequence>
<evidence type="ECO:0000313" key="2">
    <source>
        <dbReference type="EMBL" id="OWY92300.1"/>
    </source>
</evidence>
<evidence type="ECO:0000256" key="1">
    <source>
        <dbReference type="SAM" id="MobiDB-lite"/>
    </source>
</evidence>
<feature type="compositionally biased region" description="Basic and acidic residues" evidence="1">
    <location>
        <begin position="36"/>
        <end position="50"/>
    </location>
</feature>
<keyword evidence="3" id="KW-1185">Reference proteome</keyword>
<name>A0A225UH74_9STRA</name>
<dbReference type="AlphaFoldDB" id="A0A225UH74"/>
<gene>
    <name evidence="2" type="ORF">PHMEG_00038758</name>
</gene>